<keyword evidence="2" id="KW-0614">Plasmid</keyword>
<keyword evidence="1" id="KW-1133">Transmembrane helix</keyword>
<dbReference type="EMBL" id="CP009637">
    <property type="protein sequence ID" value="AJI08570.1"/>
    <property type="molecule type" value="Genomic_DNA"/>
</dbReference>
<keyword evidence="1" id="KW-0812">Transmembrane</keyword>
<accession>A0AAN0SQH0</accession>
<dbReference type="Proteomes" id="UP000031861">
    <property type="component" value="Plasmid pBFI_5"/>
</dbReference>
<reference evidence="2 3" key="1">
    <citation type="journal article" date="2015" name="Genome Announc.">
        <title>Complete genome sequences for 35 biothreat assay-relevant bacillus species.</title>
        <authorList>
            <person name="Johnson S.L."/>
            <person name="Daligault H.E."/>
            <person name="Davenport K.W."/>
            <person name="Jaissle J."/>
            <person name="Frey K.G."/>
            <person name="Ladner J.T."/>
            <person name="Broomall S.M."/>
            <person name="Bishop-Lilly K.A."/>
            <person name="Bruce D.C."/>
            <person name="Gibbons H.S."/>
            <person name="Coyne S.R."/>
            <person name="Lo C.C."/>
            <person name="Meincke L."/>
            <person name="Munk A.C."/>
            <person name="Koroleva G.I."/>
            <person name="Rosenzweig C.N."/>
            <person name="Palacios G.F."/>
            <person name="Redden C.L."/>
            <person name="Minogue T.D."/>
            <person name="Chain P.S."/>
        </authorList>
    </citation>
    <scope>NUCLEOTIDE SEQUENCE [LARGE SCALE GENOMIC DNA]</scope>
    <source>
        <strain evidence="2 3">03BB108</strain>
    </source>
</reference>
<evidence type="ECO:0000256" key="1">
    <source>
        <dbReference type="SAM" id="Phobius"/>
    </source>
</evidence>
<protein>
    <submittedName>
        <fullName evidence="2">Uncharacterized protein</fullName>
    </submittedName>
</protein>
<dbReference type="AlphaFoldDB" id="A0AAN0SQH0"/>
<name>A0AAN0SQH0_BACCE</name>
<proteinExistence type="predicted"/>
<dbReference type="RefSeq" id="WP_042516204.1">
    <property type="nucleotide sequence ID" value="NZ_CP009637.1"/>
</dbReference>
<evidence type="ECO:0000313" key="3">
    <source>
        <dbReference type="Proteomes" id="UP000031861"/>
    </source>
</evidence>
<organism evidence="2 3">
    <name type="scientific">Bacillus cereus 03BB108</name>
    <dbReference type="NCBI Taxonomy" id="451709"/>
    <lineage>
        <taxon>Bacteria</taxon>
        <taxon>Bacillati</taxon>
        <taxon>Bacillota</taxon>
        <taxon>Bacilli</taxon>
        <taxon>Bacillales</taxon>
        <taxon>Bacillaceae</taxon>
        <taxon>Bacillus</taxon>
        <taxon>Bacillus cereus group</taxon>
    </lineage>
</organism>
<evidence type="ECO:0000313" key="2">
    <source>
        <dbReference type="EMBL" id="AJI08570.1"/>
    </source>
</evidence>
<sequence length="84" mass="9538">MSGFGWSLVLCMLWESRWFLLAFLLPTFLIGLGTGWLIWGVKDIYQIAAERVNDVCDIPLCTVMEVLEIDPNEIVSLMSEIEEG</sequence>
<keyword evidence="1" id="KW-0472">Membrane</keyword>
<gene>
    <name evidence="2" type="ORF">AK40_6239</name>
</gene>
<feature type="transmembrane region" description="Helical" evidence="1">
    <location>
        <begin position="20"/>
        <end position="41"/>
    </location>
</feature>
<geneLocation type="plasmid" evidence="2 3">
    <name>pBFI_5</name>
</geneLocation>